<reference evidence="1 2" key="1">
    <citation type="submission" date="2021-01" db="EMBL/GenBank/DDBJ databases">
        <title>Whole genome shotgun sequence of Actinoplanes humidus NBRC 14915.</title>
        <authorList>
            <person name="Komaki H."/>
            <person name="Tamura T."/>
        </authorList>
    </citation>
    <scope>NUCLEOTIDE SEQUENCE [LARGE SCALE GENOMIC DNA]</scope>
    <source>
        <strain evidence="1 2">NBRC 14915</strain>
    </source>
</reference>
<keyword evidence="2" id="KW-1185">Reference proteome</keyword>
<evidence type="ECO:0008006" key="3">
    <source>
        <dbReference type="Google" id="ProtNLM"/>
    </source>
</evidence>
<sequence>MEALMPDLDATLVTFLTGHAALIPLHRGRVGTKLAAGTDPALRITGLGGTQPMPWESQPEFQIESWGGDQGAASKLARTVEAAIHDLVGPVTGGHVRSVTVALSLMWSPDETTGRARYLSQVSLLAYPEGS</sequence>
<evidence type="ECO:0000313" key="2">
    <source>
        <dbReference type="Proteomes" id="UP000603200"/>
    </source>
</evidence>
<comment type="caution">
    <text evidence="1">The sequence shown here is derived from an EMBL/GenBank/DDBJ whole genome shotgun (WGS) entry which is preliminary data.</text>
</comment>
<dbReference type="EMBL" id="BOMN01000149">
    <property type="protein sequence ID" value="GIE26692.1"/>
    <property type="molecule type" value="Genomic_DNA"/>
</dbReference>
<proteinExistence type="predicted"/>
<organism evidence="1 2">
    <name type="scientific">Winogradskya humida</name>
    <dbReference type="NCBI Taxonomy" id="113566"/>
    <lineage>
        <taxon>Bacteria</taxon>
        <taxon>Bacillati</taxon>
        <taxon>Actinomycetota</taxon>
        <taxon>Actinomycetes</taxon>
        <taxon>Micromonosporales</taxon>
        <taxon>Micromonosporaceae</taxon>
        <taxon>Winogradskya</taxon>
    </lineage>
</organism>
<evidence type="ECO:0000313" key="1">
    <source>
        <dbReference type="EMBL" id="GIE26692.1"/>
    </source>
</evidence>
<accession>A0ABQ4A8N2</accession>
<dbReference type="Proteomes" id="UP000603200">
    <property type="component" value="Unassembled WGS sequence"/>
</dbReference>
<gene>
    <name evidence="1" type="ORF">Ahu01nite_097940</name>
</gene>
<name>A0ABQ4A8N2_9ACTN</name>
<protein>
    <recommendedName>
        <fullName evidence="3">DUF3168 domain-containing protein</fullName>
    </recommendedName>
</protein>